<gene>
    <name evidence="1" type="ORF">DZC75_10505</name>
</gene>
<organism evidence="1 2">
    <name type="scientific">Pseudomonas parafulva</name>
    <dbReference type="NCBI Taxonomy" id="157782"/>
    <lineage>
        <taxon>Bacteria</taxon>
        <taxon>Pseudomonadati</taxon>
        <taxon>Pseudomonadota</taxon>
        <taxon>Gammaproteobacteria</taxon>
        <taxon>Pseudomonadales</taxon>
        <taxon>Pseudomonadaceae</taxon>
        <taxon>Pseudomonas</taxon>
    </lineage>
</organism>
<name>A0AAI8KB74_9PSED</name>
<keyword evidence="2" id="KW-1185">Reference proteome</keyword>
<dbReference type="Proteomes" id="UP000258127">
    <property type="component" value="Chromosome"/>
</dbReference>
<dbReference type="EMBL" id="CP031641">
    <property type="protein sequence ID" value="AXO88407.1"/>
    <property type="molecule type" value="Genomic_DNA"/>
</dbReference>
<evidence type="ECO:0000313" key="1">
    <source>
        <dbReference type="EMBL" id="AXO88407.1"/>
    </source>
</evidence>
<sequence length="268" mass="29779">MDISNLEKYRKDLKQLLDEGHGVSIALLKISYKDEYLKALVSQHGGDSTKAMAEFGAIPAFEKVYQHWYSQALPVVKQLLPDRHADFIRLYERPKARKELTFATYRIEDACQRLRSGRVGVGVDTKAAVNLLDQQIAIVEAIERRFDSSLFDIRQMVQADLLDSELDSAKELLKNGYARAAGAIAGVVLEGHLKEVCDKQGLAKKSGTIAVLNDALKAAGVIELSQHRYIQLLGDLRNKCSHKNAADPTTEDVTDLINGVDKVIKTVF</sequence>
<evidence type="ECO:0008006" key="3">
    <source>
        <dbReference type="Google" id="ProtNLM"/>
    </source>
</evidence>
<protein>
    <recommendedName>
        <fullName evidence="3">DUF4145 domain-containing protein</fullName>
    </recommendedName>
</protein>
<reference evidence="1 2" key="1">
    <citation type="submission" date="2018-08" db="EMBL/GenBank/DDBJ databases">
        <authorList>
            <person name="Lee Y."/>
            <person name="Kakembo D."/>
        </authorList>
    </citation>
    <scope>NUCLEOTIDE SEQUENCE [LARGE SCALE GENOMIC DNA]</scope>
    <source>
        <strain evidence="1 2">JBCS1880</strain>
    </source>
</reference>
<proteinExistence type="predicted"/>
<dbReference type="RefSeq" id="WP_116888223.1">
    <property type="nucleotide sequence ID" value="NZ_CP031641.1"/>
</dbReference>
<evidence type="ECO:0000313" key="2">
    <source>
        <dbReference type="Proteomes" id="UP000258127"/>
    </source>
</evidence>
<dbReference type="AlphaFoldDB" id="A0AAI8KB74"/>
<accession>A0AAI8KB74</accession>